<evidence type="ECO:0000256" key="2">
    <source>
        <dbReference type="ARBA" id="ARBA00009773"/>
    </source>
</evidence>
<keyword evidence="10" id="KW-1185">Reference proteome</keyword>
<dbReference type="RefSeq" id="WP_091495463.1">
    <property type="nucleotide sequence ID" value="NZ_FODJ01000002.1"/>
</dbReference>
<dbReference type="PANTHER" id="PTHR21716">
    <property type="entry name" value="TRANSMEMBRANE PROTEIN"/>
    <property type="match status" value="1"/>
</dbReference>
<evidence type="ECO:0000256" key="7">
    <source>
        <dbReference type="ARBA" id="ARBA00023136"/>
    </source>
</evidence>
<dbReference type="AlphaFoldDB" id="A0A1H8K9Y3"/>
<dbReference type="PANTHER" id="PTHR21716:SF53">
    <property type="entry name" value="PERMEASE PERM-RELATED"/>
    <property type="match status" value="1"/>
</dbReference>
<feature type="transmembrane region" description="Helical" evidence="8">
    <location>
        <begin position="152"/>
        <end position="177"/>
    </location>
</feature>
<organism evidence="9 10">
    <name type="scientific">Amphibacillus marinus</name>
    <dbReference type="NCBI Taxonomy" id="872970"/>
    <lineage>
        <taxon>Bacteria</taxon>
        <taxon>Bacillati</taxon>
        <taxon>Bacillota</taxon>
        <taxon>Bacilli</taxon>
        <taxon>Bacillales</taxon>
        <taxon>Bacillaceae</taxon>
        <taxon>Amphibacillus</taxon>
    </lineage>
</organism>
<evidence type="ECO:0000256" key="1">
    <source>
        <dbReference type="ARBA" id="ARBA00004651"/>
    </source>
</evidence>
<dbReference type="GO" id="GO:0055085">
    <property type="term" value="P:transmembrane transport"/>
    <property type="evidence" value="ECO:0007669"/>
    <property type="project" value="TreeGrafter"/>
</dbReference>
<evidence type="ECO:0000313" key="10">
    <source>
        <dbReference type="Proteomes" id="UP000199300"/>
    </source>
</evidence>
<dbReference type="InterPro" id="IPR002549">
    <property type="entry name" value="AI-2E-like"/>
</dbReference>
<gene>
    <name evidence="9" type="ORF">SAMN04488134_102222</name>
</gene>
<feature type="transmembrane region" description="Helical" evidence="8">
    <location>
        <begin position="213"/>
        <end position="234"/>
    </location>
</feature>
<evidence type="ECO:0000313" key="9">
    <source>
        <dbReference type="EMBL" id="SEN89763.1"/>
    </source>
</evidence>
<feature type="transmembrane region" description="Helical" evidence="8">
    <location>
        <begin position="239"/>
        <end position="257"/>
    </location>
</feature>
<keyword evidence="4" id="KW-1003">Cell membrane</keyword>
<dbReference type="Proteomes" id="UP000199300">
    <property type="component" value="Unassembled WGS sequence"/>
</dbReference>
<evidence type="ECO:0000256" key="3">
    <source>
        <dbReference type="ARBA" id="ARBA00022448"/>
    </source>
</evidence>
<dbReference type="Pfam" id="PF01594">
    <property type="entry name" value="AI-2E_transport"/>
    <property type="match status" value="1"/>
</dbReference>
<dbReference type="EMBL" id="FODJ01000002">
    <property type="protein sequence ID" value="SEN89763.1"/>
    <property type="molecule type" value="Genomic_DNA"/>
</dbReference>
<dbReference type="GO" id="GO:0005886">
    <property type="term" value="C:plasma membrane"/>
    <property type="evidence" value="ECO:0007669"/>
    <property type="project" value="UniProtKB-SubCell"/>
</dbReference>
<keyword evidence="7 8" id="KW-0472">Membrane</keyword>
<feature type="transmembrane region" description="Helical" evidence="8">
    <location>
        <begin position="30"/>
        <end position="54"/>
    </location>
</feature>
<evidence type="ECO:0000256" key="8">
    <source>
        <dbReference type="SAM" id="Phobius"/>
    </source>
</evidence>
<evidence type="ECO:0000256" key="5">
    <source>
        <dbReference type="ARBA" id="ARBA00022692"/>
    </source>
</evidence>
<feature type="transmembrane region" description="Helical" evidence="8">
    <location>
        <begin position="66"/>
        <end position="91"/>
    </location>
</feature>
<evidence type="ECO:0000256" key="4">
    <source>
        <dbReference type="ARBA" id="ARBA00022475"/>
    </source>
</evidence>
<keyword evidence="6 8" id="KW-1133">Transmembrane helix</keyword>
<comment type="subcellular location">
    <subcellularLocation>
        <location evidence="1">Cell membrane</location>
        <topology evidence="1">Multi-pass membrane protein</topology>
    </subcellularLocation>
</comment>
<reference evidence="9 10" key="1">
    <citation type="submission" date="2016-10" db="EMBL/GenBank/DDBJ databases">
        <authorList>
            <person name="de Groot N.N."/>
        </authorList>
    </citation>
    <scope>NUCLEOTIDE SEQUENCE [LARGE SCALE GENOMIC DNA]</scope>
    <source>
        <strain evidence="9 10">CGMCC 1.10434</strain>
    </source>
</reference>
<keyword evidence="3" id="KW-0813">Transport</keyword>
<sequence length="360" mass="40206">MTENKVFRFLIFAILTFTLIFLLSLTRFVFVPIGAVLASVAVPLIGAGFFYYITKPLLNLLERFKIPRLLAILIVFLVLIVVIFLNIYFIIPPIQEQINSLIQNWPAIQSWGEDLIAMWRNGQEFIPAGIQETIDDFINNLGNYTENIATSLFSFLGAFVSFLVSFVLIPFFLFFMLKDSESFVPYVTSFFSKSKGESLARLLNNINDSLGSFIQAQALVSLSVGIMLLIGYLIVGLDYALIFAVFALFMNFIPYIGPWVSAIPAVIVGFFQDPMVGVWTAVVMIVAQQVESNLIEPNIMGKVLKVHPLTVVVIILAAGATVGFVGLILAVPAYAVIKTIAVHFYEEYKKMRPVGKKNIW</sequence>
<evidence type="ECO:0000256" key="6">
    <source>
        <dbReference type="ARBA" id="ARBA00022989"/>
    </source>
</evidence>
<dbReference type="OrthoDB" id="9793390at2"/>
<feature type="transmembrane region" description="Helical" evidence="8">
    <location>
        <begin position="308"/>
        <end position="337"/>
    </location>
</feature>
<accession>A0A1H8K9Y3</accession>
<feature type="transmembrane region" description="Helical" evidence="8">
    <location>
        <begin position="6"/>
        <end position="23"/>
    </location>
</feature>
<keyword evidence="5 8" id="KW-0812">Transmembrane</keyword>
<protein>
    <submittedName>
        <fullName evidence="9">Predicted PurR-regulated permease PerM</fullName>
    </submittedName>
</protein>
<comment type="similarity">
    <text evidence="2">Belongs to the autoinducer-2 exporter (AI-2E) (TC 2.A.86) family.</text>
</comment>
<proteinExistence type="inferred from homology"/>
<name>A0A1H8K9Y3_9BACI</name>